<comment type="caution">
    <text evidence="1">The sequence shown here is derived from an EMBL/GenBank/DDBJ whole genome shotgun (WGS) entry which is preliminary data.</text>
</comment>
<evidence type="ECO:0000313" key="1">
    <source>
        <dbReference type="EMBL" id="MTV88470.1"/>
    </source>
</evidence>
<proteinExistence type="predicted"/>
<dbReference type="EMBL" id="WNHX01000741">
    <property type="protein sequence ID" value="MTV88470.1"/>
    <property type="molecule type" value="Genomic_DNA"/>
</dbReference>
<organism evidence="1 2">
    <name type="scientific">Streptococcus pneumoniae</name>
    <dbReference type="NCBI Taxonomy" id="1313"/>
    <lineage>
        <taxon>Bacteria</taxon>
        <taxon>Bacillati</taxon>
        <taxon>Bacillota</taxon>
        <taxon>Bacilli</taxon>
        <taxon>Lactobacillales</taxon>
        <taxon>Streptococcaceae</taxon>
        <taxon>Streptococcus</taxon>
    </lineage>
</organism>
<dbReference type="Gene3D" id="3.30.70.1620">
    <property type="match status" value="1"/>
</dbReference>
<gene>
    <name evidence="1" type="ORF">GM543_13495</name>
</gene>
<feature type="non-terminal residue" evidence="1">
    <location>
        <position position="93"/>
    </location>
</feature>
<dbReference type="SUPFAM" id="SSF75553">
    <property type="entry name" value="Smc hinge domain"/>
    <property type="match status" value="1"/>
</dbReference>
<dbReference type="InterPro" id="IPR036277">
    <property type="entry name" value="SMC_hinge_sf"/>
</dbReference>
<name>A0A6I3UAW2_STREE</name>
<protein>
    <recommendedName>
        <fullName evidence="3">Chromosome segregation protein SMC</fullName>
    </recommendedName>
</protein>
<evidence type="ECO:0008006" key="3">
    <source>
        <dbReference type="Google" id="ProtNLM"/>
    </source>
</evidence>
<sequence length="93" mass="10296">TRLEAIFKNLLATTAIFDTVEHARAAARQVRYQVRMVTLDGTELRTGGSYAGGANRQNNSIFIKPELEQLQKEIAEEEASLGSEEATLKTLQD</sequence>
<evidence type="ECO:0000313" key="2">
    <source>
        <dbReference type="Proteomes" id="UP000469505"/>
    </source>
</evidence>
<accession>A0A6I3UAW2</accession>
<dbReference type="AlphaFoldDB" id="A0A6I3UAW2"/>
<feature type="non-terminal residue" evidence="1">
    <location>
        <position position="1"/>
    </location>
</feature>
<dbReference type="GO" id="GO:0005524">
    <property type="term" value="F:ATP binding"/>
    <property type="evidence" value="ECO:0007669"/>
    <property type="project" value="InterPro"/>
</dbReference>
<dbReference type="GO" id="GO:0051276">
    <property type="term" value="P:chromosome organization"/>
    <property type="evidence" value="ECO:0007669"/>
    <property type="project" value="InterPro"/>
</dbReference>
<reference evidence="1 2" key="1">
    <citation type="submission" date="2019-11" db="EMBL/GenBank/DDBJ databases">
        <title>Growth characteristics of pneumococcus vary with the chemical composition of the capsule and with environmental conditions.</title>
        <authorList>
            <person name="Tothpal A."/>
            <person name="Desobry K."/>
            <person name="Joshi S."/>
            <person name="Wyllie A.L."/>
            <person name="Weinberger D.M."/>
        </authorList>
    </citation>
    <scope>NUCLEOTIDE SEQUENCE [LARGE SCALE GENOMIC DNA]</scope>
    <source>
        <strain evidence="2">pnumococcus35B</strain>
    </source>
</reference>
<dbReference type="Proteomes" id="UP000469505">
    <property type="component" value="Unassembled WGS sequence"/>
</dbReference>
<dbReference type="RefSeq" id="WP_162481173.1">
    <property type="nucleotide sequence ID" value="NZ_WNHX01000741.1"/>
</dbReference>
<dbReference type="GO" id="GO:0005694">
    <property type="term" value="C:chromosome"/>
    <property type="evidence" value="ECO:0007669"/>
    <property type="project" value="InterPro"/>
</dbReference>